<dbReference type="PANTHER" id="PTHR33744:SF1">
    <property type="entry name" value="DNA-BINDING TRANSCRIPTIONAL ACTIVATOR ADER"/>
    <property type="match status" value="1"/>
</dbReference>
<dbReference type="Pfam" id="PF13556">
    <property type="entry name" value="HTH_30"/>
    <property type="match status" value="1"/>
</dbReference>
<feature type="domain" description="Purine catabolism PurC-like" evidence="1">
    <location>
        <begin position="9"/>
        <end position="132"/>
    </location>
</feature>
<gene>
    <name evidence="3" type="ORF">ABT384_42725</name>
</gene>
<dbReference type="InterPro" id="IPR051448">
    <property type="entry name" value="CdaR-like_regulators"/>
</dbReference>
<accession>A0ABV1Y633</accession>
<protein>
    <submittedName>
        <fullName evidence="3">PucR family transcriptional regulator</fullName>
    </submittedName>
</protein>
<dbReference type="InterPro" id="IPR012914">
    <property type="entry name" value="PucR_dom"/>
</dbReference>
<feature type="domain" description="PucR C-terminal helix-turn-helix" evidence="2">
    <location>
        <begin position="468"/>
        <end position="525"/>
    </location>
</feature>
<sequence>MQGLPLEAVLDLPVLRRAGAQVVACADRLERGVRWLHASELPDVAQLLRDGDLVLTTGSDLPSDNDTVGFCQYAESLRDAGAAGVIIELGRRWTPDLPDHLIEAFEEVELPLISLAHEVRFAAVTQAVGELIVDRQLRELRDAQRVHEVFTELSFAQAGPEEVLEAVQRLAGAAVVVESEQNQVLDYLAGPADASDFLADWSVRSARVTLDGRTGWDRTNRWLVTRLGPKERRWGRLVIQSPQPPTQRLIAVAERAAAALALHRLHHRDRDNLIRRTHYELINGLCKDCVPADVTRRCELAGFPITSRRFVGLTIRPLTAQGASRRARAVIDEVIATAVRATSELRAPALLCEVDGDAQVLLSLPERIRSRQLVDELGRLISRHHRVFIGAGRDAATVNTVERSLAESRQVVDALGASAEPSLVHRLEDVHVRGLLTLLAGDERLQLFVERELEMLEQHDSTSTVNLTDAVRALLWNPASKTEAAASLHLSRAAFYSRLERVQQILGLNLDDPEIRLSLHLALLARDLAPAAS</sequence>
<organism evidence="3 4">
    <name type="scientific">Streptomyces lanatus</name>
    <dbReference type="NCBI Taxonomy" id="66900"/>
    <lineage>
        <taxon>Bacteria</taxon>
        <taxon>Bacillati</taxon>
        <taxon>Actinomycetota</taxon>
        <taxon>Actinomycetes</taxon>
        <taxon>Kitasatosporales</taxon>
        <taxon>Streptomycetaceae</taxon>
        <taxon>Streptomyces</taxon>
    </lineage>
</organism>
<name>A0ABV1Y633_9ACTN</name>
<dbReference type="EMBL" id="JBEPFB010000031">
    <property type="protein sequence ID" value="MER7379319.1"/>
    <property type="molecule type" value="Genomic_DNA"/>
</dbReference>
<dbReference type="InterPro" id="IPR042070">
    <property type="entry name" value="PucR_C-HTH_sf"/>
</dbReference>
<proteinExistence type="predicted"/>
<dbReference type="Pfam" id="PF07905">
    <property type="entry name" value="PucR"/>
    <property type="match status" value="1"/>
</dbReference>
<dbReference type="Proteomes" id="UP001486207">
    <property type="component" value="Unassembled WGS sequence"/>
</dbReference>
<dbReference type="Gene3D" id="1.10.10.2840">
    <property type="entry name" value="PucR C-terminal helix-turn-helix domain"/>
    <property type="match status" value="1"/>
</dbReference>
<evidence type="ECO:0000313" key="3">
    <source>
        <dbReference type="EMBL" id="MER7379319.1"/>
    </source>
</evidence>
<keyword evidence="4" id="KW-1185">Reference proteome</keyword>
<dbReference type="InterPro" id="IPR025736">
    <property type="entry name" value="PucR_C-HTH_dom"/>
</dbReference>
<evidence type="ECO:0000313" key="4">
    <source>
        <dbReference type="Proteomes" id="UP001486207"/>
    </source>
</evidence>
<comment type="caution">
    <text evidence="3">The sequence shown here is derived from an EMBL/GenBank/DDBJ whole genome shotgun (WGS) entry which is preliminary data.</text>
</comment>
<dbReference type="PANTHER" id="PTHR33744">
    <property type="entry name" value="CARBOHYDRATE DIACID REGULATOR"/>
    <property type="match status" value="1"/>
</dbReference>
<evidence type="ECO:0000259" key="2">
    <source>
        <dbReference type="Pfam" id="PF13556"/>
    </source>
</evidence>
<reference evidence="3 4" key="1">
    <citation type="submission" date="2024-06" db="EMBL/GenBank/DDBJ databases">
        <title>The Natural Products Discovery Center: Release of the First 8490 Sequenced Strains for Exploring Actinobacteria Biosynthetic Diversity.</title>
        <authorList>
            <person name="Kalkreuter E."/>
            <person name="Kautsar S.A."/>
            <person name="Yang D."/>
            <person name="Bader C.D."/>
            <person name="Teijaro C.N."/>
            <person name="Fluegel L."/>
            <person name="Davis C.M."/>
            <person name="Simpson J.R."/>
            <person name="Lauterbach L."/>
            <person name="Steele A.D."/>
            <person name="Gui C."/>
            <person name="Meng S."/>
            <person name="Li G."/>
            <person name="Viehrig K."/>
            <person name="Ye F."/>
            <person name="Su P."/>
            <person name="Kiefer A.F."/>
            <person name="Nichols A."/>
            <person name="Cepeda A.J."/>
            <person name="Yan W."/>
            <person name="Fan B."/>
            <person name="Jiang Y."/>
            <person name="Adhikari A."/>
            <person name="Zheng C.-J."/>
            <person name="Schuster L."/>
            <person name="Cowan T.M."/>
            <person name="Smanski M.J."/>
            <person name="Chevrette M.G."/>
            <person name="De Carvalho L.P.S."/>
            <person name="Shen B."/>
        </authorList>
    </citation>
    <scope>NUCLEOTIDE SEQUENCE [LARGE SCALE GENOMIC DNA]</scope>
    <source>
        <strain evidence="3 4">NPDC000155</strain>
    </source>
</reference>
<dbReference type="RefSeq" id="WP_190075821.1">
    <property type="nucleotide sequence ID" value="NZ_BNBM01000029.1"/>
</dbReference>
<evidence type="ECO:0000259" key="1">
    <source>
        <dbReference type="Pfam" id="PF07905"/>
    </source>
</evidence>